<feature type="transmembrane region" description="Helical" evidence="1">
    <location>
        <begin position="39"/>
        <end position="60"/>
    </location>
</feature>
<comment type="caution">
    <text evidence="2">The sequence shown here is derived from an EMBL/GenBank/DDBJ whole genome shotgun (WGS) entry which is preliminary data.</text>
</comment>
<organism evidence="2 3">
    <name type="scientific">Guptibacillus hwajinpoensis</name>
    <dbReference type="NCBI Taxonomy" id="208199"/>
    <lineage>
        <taxon>Bacteria</taxon>
        <taxon>Bacillati</taxon>
        <taxon>Bacillota</taxon>
        <taxon>Bacilli</taxon>
        <taxon>Bacillales</taxon>
        <taxon>Guptibacillaceae</taxon>
        <taxon>Guptibacillus</taxon>
    </lineage>
</organism>
<evidence type="ECO:0000313" key="3">
    <source>
        <dbReference type="Proteomes" id="UP000310541"/>
    </source>
</evidence>
<keyword evidence="1" id="KW-0472">Membrane</keyword>
<name>A0A4V5PYF5_9BACL</name>
<sequence length="65" mass="7073">MSPALIKMWVALSALGLMFIAVMAIMLSRSKLKGFLRVLVSAFAYMCMFVAGVLMLLVVFTGPTN</sequence>
<dbReference type="Proteomes" id="UP000310541">
    <property type="component" value="Unassembled WGS sequence"/>
</dbReference>
<evidence type="ECO:0000256" key="1">
    <source>
        <dbReference type="SAM" id="Phobius"/>
    </source>
</evidence>
<dbReference type="RefSeq" id="WP_136947280.1">
    <property type="nucleotide sequence ID" value="NZ_SWFM01000003.1"/>
</dbReference>
<dbReference type="AlphaFoldDB" id="A0A4V5PYF5"/>
<keyword evidence="1" id="KW-1133">Transmembrane helix</keyword>
<keyword evidence="1" id="KW-0812">Transmembrane</keyword>
<dbReference type="OrthoDB" id="2476435at2"/>
<dbReference type="EMBL" id="SWFM01000003">
    <property type="protein sequence ID" value="TKD69858.1"/>
    <property type="molecule type" value="Genomic_DNA"/>
</dbReference>
<dbReference type="Pfam" id="PF10966">
    <property type="entry name" value="DUF2768"/>
    <property type="match status" value="1"/>
</dbReference>
<gene>
    <name evidence="2" type="ORF">FBF83_11335</name>
</gene>
<feature type="transmembrane region" description="Helical" evidence="1">
    <location>
        <begin position="6"/>
        <end position="27"/>
    </location>
</feature>
<reference evidence="2 3" key="1">
    <citation type="submission" date="2019-04" db="EMBL/GenBank/DDBJ databases">
        <title>Genome sequence of Bacillus hwajinpoensis strain Y2.</title>
        <authorList>
            <person name="Fair J.L."/>
            <person name="Maclea K.S."/>
        </authorList>
    </citation>
    <scope>NUCLEOTIDE SEQUENCE [LARGE SCALE GENOMIC DNA]</scope>
    <source>
        <strain evidence="2 3">Y2</strain>
    </source>
</reference>
<protein>
    <submittedName>
        <fullName evidence="2">DUF2768 domain-containing protein</fullName>
    </submittedName>
</protein>
<proteinExistence type="predicted"/>
<evidence type="ECO:0000313" key="2">
    <source>
        <dbReference type="EMBL" id="TKD69858.1"/>
    </source>
</evidence>
<accession>A0A4V5PYF5</accession>
<dbReference type="InterPro" id="IPR020076">
    <property type="entry name" value="DUF2768"/>
</dbReference>